<accession>A0ABR0BJS6</accession>
<organism evidence="2 3">
    <name type="scientific">Purpureocillium lilacinum</name>
    <name type="common">Paecilomyces lilacinus</name>
    <dbReference type="NCBI Taxonomy" id="33203"/>
    <lineage>
        <taxon>Eukaryota</taxon>
        <taxon>Fungi</taxon>
        <taxon>Dikarya</taxon>
        <taxon>Ascomycota</taxon>
        <taxon>Pezizomycotina</taxon>
        <taxon>Sordariomycetes</taxon>
        <taxon>Hypocreomycetidae</taxon>
        <taxon>Hypocreales</taxon>
        <taxon>Ophiocordycipitaceae</taxon>
        <taxon>Purpureocillium</taxon>
    </lineage>
</organism>
<evidence type="ECO:0000313" key="2">
    <source>
        <dbReference type="EMBL" id="KAK4082016.1"/>
    </source>
</evidence>
<protein>
    <submittedName>
        <fullName evidence="2">Uncharacterized protein</fullName>
    </submittedName>
</protein>
<dbReference type="EMBL" id="JAWRVI010000068">
    <property type="protein sequence ID" value="KAK4082016.1"/>
    <property type="molecule type" value="Genomic_DNA"/>
</dbReference>
<proteinExistence type="predicted"/>
<feature type="region of interest" description="Disordered" evidence="1">
    <location>
        <begin position="330"/>
        <end position="370"/>
    </location>
</feature>
<reference evidence="2 3" key="1">
    <citation type="journal article" date="2024" name="Microbiol. Resour. Announc.">
        <title>Genome annotations for the ascomycete fungi Trichoderma harzianum, Trichoderma aggressivum, and Purpureocillium lilacinum.</title>
        <authorList>
            <person name="Beijen E.P.W."/>
            <person name="Ohm R.A."/>
        </authorList>
    </citation>
    <scope>NUCLEOTIDE SEQUENCE [LARGE SCALE GENOMIC DNA]</scope>
    <source>
        <strain evidence="2 3">CBS 150709</strain>
    </source>
</reference>
<gene>
    <name evidence="2" type="ORF">Purlil1_11425</name>
</gene>
<keyword evidence="3" id="KW-1185">Reference proteome</keyword>
<comment type="caution">
    <text evidence="2">The sequence shown here is derived from an EMBL/GenBank/DDBJ whole genome shotgun (WGS) entry which is preliminary data.</text>
</comment>
<feature type="compositionally biased region" description="Polar residues" evidence="1">
    <location>
        <begin position="361"/>
        <end position="370"/>
    </location>
</feature>
<evidence type="ECO:0000313" key="3">
    <source>
        <dbReference type="Proteomes" id="UP001287286"/>
    </source>
</evidence>
<name>A0ABR0BJS6_PURLI</name>
<sequence length="370" mass="38701">MLPGCLVGAWGRLGHAAPPWASIWGAWGGGIYHPRMLPGDLTSTASALATKQMGFAAPSHQHERALQRVLCHPRQPLCSPFSAPLPVRLPDADCSNLRGGELGAQPASRAPSFGKRPTVAGIAEQQWTGAQVAGIVAPCTSPSHRPRPTDQASHPPFIHPLGMPSCLRQHHEAHGCTAAYTDEARLTPTRVAPTSNKVANAHRQSPTTTPLRQTRIAAAAGPQVAEEPSWMQAIAAIQQEPVLPVQLACSRHPPASPCFSSLGRLLVAKPSGPIPNGSSRGGKAGSRAMHLCTVVTALPPGCCPGGTEGGSAEVVHAVAFAPVNWLSNGCQTDEKHGRQHRPHVEQGYPTVPALPMAPNGTEPSQTKPLG</sequence>
<evidence type="ECO:0000256" key="1">
    <source>
        <dbReference type="SAM" id="MobiDB-lite"/>
    </source>
</evidence>
<dbReference type="Proteomes" id="UP001287286">
    <property type="component" value="Unassembled WGS sequence"/>
</dbReference>